<dbReference type="GO" id="GO:0005886">
    <property type="term" value="C:plasma membrane"/>
    <property type="evidence" value="ECO:0007669"/>
    <property type="project" value="UniProtKB-SubCell"/>
</dbReference>
<dbReference type="InterPro" id="IPR013525">
    <property type="entry name" value="ABC2_TM"/>
</dbReference>
<evidence type="ECO:0000256" key="3">
    <source>
        <dbReference type="ARBA" id="ARBA00022692"/>
    </source>
</evidence>
<comment type="subcellular location">
    <subcellularLocation>
        <location evidence="1">Cell membrane</location>
        <topology evidence="1">Multi-pass membrane protein</topology>
    </subcellularLocation>
</comment>
<dbReference type="InterPro" id="IPR051449">
    <property type="entry name" value="ABC-2_transporter_component"/>
</dbReference>
<evidence type="ECO:0000256" key="5">
    <source>
        <dbReference type="ARBA" id="ARBA00023136"/>
    </source>
</evidence>
<dbReference type="EMBL" id="CP060007">
    <property type="protein sequence ID" value="QNA45648.1"/>
    <property type="molecule type" value="Genomic_DNA"/>
</dbReference>
<organism evidence="8 9">
    <name type="scientific">Lacibacter sediminis</name>
    <dbReference type="NCBI Taxonomy" id="2760713"/>
    <lineage>
        <taxon>Bacteria</taxon>
        <taxon>Pseudomonadati</taxon>
        <taxon>Bacteroidota</taxon>
        <taxon>Chitinophagia</taxon>
        <taxon>Chitinophagales</taxon>
        <taxon>Chitinophagaceae</taxon>
        <taxon>Lacibacter</taxon>
    </lineage>
</organism>
<keyword evidence="5 6" id="KW-0472">Membrane</keyword>
<evidence type="ECO:0000256" key="4">
    <source>
        <dbReference type="ARBA" id="ARBA00022989"/>
    </source>
</evidence>
<gene>
    <name evidence="8" type="ORF">H4075_05450</name>
</gene>
<proteinExistence type="predicted"/>
<sequence>MNKIWIIIKREYITRVRNKTFLLSTFLFPLLMFALIFGGAFIGANSTEQRKIAVDDQSGIYKNNFKDGSAVSFGYPDAVTKNNYQDKGYEGLLIVYSSTPQKADSVRLYTEKQLGLATDEAIKNQLQKINENRMLMERGVTRSILDSIKQQSESASSLNYRSYQVKGEEIKEDNKMLALAIGYASGFIIYIVLFIYGTAVMRGVMEEKTNRIAEVMVSSVKPFQLMLGKIIGIAAVGLTQLFLWIILVFVLSSLSSLFISPEVLEQAKQMNESMPSMAQNNTMALKILEAKTTVLSANWALIIPCFIFFFLFGYLFYASLFAAVGSVVNEDPQEAQSLMLPITLPIVLGIFIMVNAIQNPSGSLAVWGSIIPFTSPIVMMARIPFGVPWWQLAISMGSLILGFLFTTWLSAKIYRTGILLYGKKVTLKEMAKWAFRKA</sequence>
<feature type="transmembrane region" description="Helical" evidence="6">
    <location>
        <begin position="21"/>
        <end position="42"/>
    </location>
</feature>
<dbReference type="SUPFAM" id="SSF53850">
    <property type="entry name" value="Periplasmic binding protein-like II"/>
    <property type="match status" value="1"/>
</dbReference>
<keyword evidence="2" id="KW-1003">Cell membrane</keyword>
<dbReference type="RefSeq" id="WP_182804886.1">
    <property type="nucleotide sequence ID" value="NZ_CP060007.1"/>
</dbReference>
<dbReference type="PANTHER" id="PTHR30294">
    <property type="entry name" value="MEMBRANE COMPONENT OF ABC TRANSPORTER YHHJ-RELATED"/>
    <property type="match status" value="1"/>
</dbReference>
<feature type="transmembrane region" description="Helical" evidence="6">
    <location>
        <begin position="389"/>
        <end position="411"/>
    </location>
</feature>
<dbReference type="GO" id="GO:0140359">
    <property type="term" value="F:ABC-type transporter activity"/>
    <property type="evidence" value="ECO:0007669"/>
    <property type="project" value="InterPro"/>
</dbReference>
<feature type="transmembrane region" description="Helical" evidence="6">
    <location>
        <begin position="176"/>
        <end position="200"/>
    </location>
</feature>
<feature type="transmembrane region" description="Helical" evidence="6">
    <location>
        <begin position="338"/>
        <end position="357"/>
    </location>
</feature>
<dbReference type="Proteomes" id="UP000515344">
    <property type="component" value="Chromosome"/>
</dbReference>
<evidence type="ECO:0000256" key="6">
    <source>
        <dbReference type="SAM" id="Phobius"/>
    </source>
</evidence>
<keyword evidence="9" id="KW-1185">Reference proteome</keyword>
<keyword evidence="4 6" id="KW-1133">Transmembrane helix</keyword>
<dbReference type="PANTHER" id="PTHR30294:SF29">
    <property type="entry name" value="MULTIDRUG ABC TRANSPORTER PERMEASE YBHS-RELATED"/>
    <property type="match status" value="1"/>
</dbReference>
<evidence type="ECO:0000313" key="9">
    <source>
        <dbReference type="Proteomes" id="UP000515344"/>
    </source>
</evidence>
<evidence type="ECO:0000313" key="8">
    <source>
        <dbReference type="EMBL" id="QNA45648.1"/>
    </source>
</evidence>
<reference evidence="9" key="1">
    <citation type="submission" date="2020-08" db="EMBL/GenBank/DDBJ databases">
        <title>Lacibacter sp. S13-6-6 genome sequencing.</title>
        <authorList>
            <person name="Jin L."/>
        </authorList>
    </citation>
    <scope>NUCLEOTIDE SEQUENCE [LARGE SCALE GENOMIC DNA]</scope>
    <source>
        <strain evidence="9">S13-6-6</strain>
    </source>
</reference>
<dbReference type="AlphaFoldDB" id="A0A7G5XJJ5"/>
<dbReference type="KEGG" id="lacs:H4075_05450"/>
<accession>A0A7G5XJJ5</accession>
<evidence type="ECO:0000259" key="7">
    <source>
        <dbReference type="Pfam" id="PF12698"/>
    </source>
</evidence>
<feature type="domain" description="ABC-2 type transporter transmembrane" evidence="7">
    <location>
        <begin position="19"/>
        <end position="411"/>
    </location>
</feature>
<evidence type="ECO:0000256" key="2">
    <source>
        <dbReference type="ARBA" id="ARBA00022475"/>
    </source>
</evidence>
<feature type="transmembrane region" description="Helical" evidence="6">
    <location>
        <begin position="241"/>
        <end position="260"/>
    </location>
</feature>
<dbReference type="Gene3D" id="3.40.190.10">
    <property type="entry name" value="Periplasmic binding protein-like II"/>
    <property type="match status" value="1"/>
</dbReference>
<keyword evidence="3 6" id="KW-0812">Transmembrane</keyword>
<evidence type="ECO:0000256" key="1">
    <source>
        <dbReference type="ARBA" id="ARBA00004651"/>
    </source>
</evidence>
<protein>
    <submittedName>
        <fullName evidence="8">ABC transporter permease</fullName>
    </submittedName>
</protein>
<name>A0A7G5XJJ5_9BACT</name>
<feature type="transmembrane region" description="Helical" evidence="6">
    <location>
        <begin position="299"/>
        <end position="318"/>
    </location>
</feature>
<dbReference type="Pfam" id="PF12698">
    <property type="entry name" value="ABC2_membrane_3"/>
    <property type="match status" value="1"/>
</dbReference>